<protein>
    <submittedName>
        <fullName evidence="1">Uncharacterized protein</fullName>
    </submittedName>
</protein>
<gene>
    <name evidence="1" type="ORF">ACFFJD_01705</name>
</gene>
<keyword evidence="2" id="KW-1185">Reference proteome</keyword>
<proteinExistence type="predicted"/>
<reference evidence="1 2" key="1">
    <citation type="submission" date="2024-09" db="EMBL/GenBank/DDBJ databases">
        <authorList>
            <person name="Sun Q."/>
            <person name="Mori K."/>
        </authorList>
    </citation>
    <scope>NUCLEOTIDE SEQUENCE [LARGE SCALE GENOMIC DNA]</scope>
    <source>
        <strain evidence="1 2">CCM 7957</strain>
    </source>
</reference>
<organism evidence="1 2">
    <name type="scientific">Gordonia phosphorivorans</name>
    <dbReference type="NCBI Taxonomy" id="1056982"/>
    <lineage>
        <taxon>Bacteria</taxon>
        <taxon>Bacillati</taxon>
        <taxon>Actinomycetota</taxon>
        <taxon>Actinomycetes</taxon>
        <taxon>Mycobacteriales</taxon>
        <taxon>Gordoniaceae</taxon>
        <taxon>Gordonia</taxon>
    </lineage>
</organism>
<comment type="caution">
    <text evidence="1">The sequence shown here is derived from an EMBL/GenBank/DDBJ whole genome shotgun (WGS) entry which is preliminary data.</text>
</comment>
<accession>A0ABV6H4P8</accession>
<name>A0ABV6H4P8_9ACTN</name>
<dbReference type="EMBL" id="JBHLWV010000006">
    <property type="protein sequence ID" value="MFC0313567.1"/>
    <property type="molecule type" value="Genomic_DNA"/>
</dbReference>
<evidence type="ECO:0000313" key="2">
    <source>
        <dbReference type="Proteomes" id="UP001589783"/>
    </source>
</evidence>
<sequence>MTTFDYPTPEWAAGRATAVIDIETIGAVGSTLSNVIASLMAARMQSLPPRSADATEASLWELMFLQQYPFVHMVLMTQEQRAEVALEGVEPWYVVAHSQWLREAAEVFENTIYQVEVRGLPFPAGFQTRDRWLNHLDYFAQSIVRMADYIDSNVVDEDAS</sequence>
<dbReference type="Proteomes" id="UP001589783">
    <property type="component" value="Unassembled WGS sequence"/>
</dbReference>
<dbReference type="RefSeq" id="WP_382359986.1">
    <property type="nucleotide sequence ID" value="NZ_JBHLWV010000006.1"/>
</dbReference>
<evidence type="ECO:0000313" key="1">
    <source>
        <dbReference type="EMBL" id="MFC0313567.1"/>
    </source>
</evidence>